<feature type="compositionally biased region" description="Low complexity" evidence="1">
    <location>
        <begin position="67"/>
        <end position="81"/>
    </location>
</feature>
<feature type="compositionally biased region" description="Polar residues" evidence="1">
    <location>
        <begin position="98"/>
        <end position="128"/>
    </location>
</feature>
<evidence type="ECO:0000313" key="2">
    <source>
        <dbReference type="EMBL" id="KAK7086914.1"/>
    </source>
</evidence>
<feature type="region of interest" description="Disordered" evidence="1">
    <location>
        <begin position="1"/>
        <end position="261"/>
    </location>
</feature>
<gene>
    <name evidence="2" type="ORF">SK128_024277</name>
</gene>
<organism evidence="2 3">
    <name type="scientific">Halocaridina rubra</name>
    <name type="common">Hawaiian red shrimp</name>
    <dbReference type="NCBI Taxonomy" id="373956"/>
    <lineage>
        <taxon>Eukaryota</taxon>
        <taxon>Metazoa</taxon>
        <taxon>Ecdysozoa</taxon>
        <taxon>Arthropoda</taxon>
        <taxon>Crustacea</taxon>
        <taxon>Multicrustacea</taxon>
        <taxon>Malacostraca</taxon>
        <taxon>Eumalacostraca</taxon>
        <taxon>Eucarida</taxon>
        <taxon>Decapoda</taxon>
        <taxon>Pleocyemata</taxon>
        <taxon>Caridea</taxon>
        <taxon>Atyoidea</taxon>
        <taxon>Atyidae</taxon>
        <taxon>Halocaridina</taxon>
    </lineage>
</organism>
<name>A0AAN9FUR3_HALRR</name>
<reference evidence="2 3" key="1">
    <citation type="submission" date="2023-11" db="EMBL/GenBank/DDBJ databases">
        <title>Halocaridina rubra genome assembly.</title>
        <authorList>
            <person name="Smith C."/>
        </authorList>
    </citation>
    <scope>NUCLEOTIDE SEQUENCE [LARGE SCALE GENOMIC DNA]</scope>
    <source>
        <strain evidence="2">EP-1</strain>
        <tissue evidence="2">Whole</tissue>
    </source>
</reference>
<dbReference type="EMBL" id="JAXCGZ010000047">
    <property type="protein sequence ID" value="KAK7086914.1"/>
    <property type="molecule type" value="Genomic_DNA"/>
</dbReference>
<proteinExistence type="predicted"/>
<sequence length="289" mass="31320">MGEIAIGAEMDPGVTFMGGDKVGKPDISFSHRNNHESPADSSSTKSNSSSPSSISTTSSSLPAVFTSPSYPSPSSSAPSPSQEVLKRKSIVRAVSVPSCGQVSTLRGDNENQQRLQRSASESASSTVPPTVKYEIPSPPLPRSPLSPGNLNRTSPPKMRLKRSSIRSLEKFKLPSPVKLNNDLFQGQEYPQDLSCSRRTSPPPYPLELQLDLSIRGREKDPSKGGEGKENEIVERGIKRAREDDDDDTGGSSSEFKRLPVTNNSSILGEKLKIHNMLQTKENITLMEVT</sequence>
<keyword evidence="3" id="KW-1185">Reference proteome</keyword>
<comment type="caution">
    <text evidence="2">The sequence shown here is derived from an EMBL/GenBank/DDBJ whole genome shotgun (WGS) entry which is preliminary data.</text>
</comment>
<evidence type="ECO:0000256" key="1">
    <source>
        <dbReference type="SAM" id="MobiDB-lite"/>
    </source>
</evidence>
<feature type="compositionally biased region" description="Basic and acidic residues" evidence="1">
    <location>
        <begin position="214"/>
        <end position="242"/>
    </location>
</feature>
<dbReference type="AlphaFoldDB" id="A0AAN9FUR3"/>
<feature type="compositionally biased region" description="Low complexity" evidence="1">
    <location>
        <begin position="41"/>
        <end position="60"/>
    </location>
</feature>
<dbReference type="Proteomes" id="UP001381693">
    <property type="component" value="Unassembled WGS sequence"/>
</dbReference>
<accession>A0AAN9FUR3</accession>
<protein>
    <submittedName>
        <fullName evidence="2">Uncharacterized protein</fullName>
    </submittedName>
</protein>
<evidence type="ECO:0000313" key="3">
    <source>
        <dbReference type="Proteomes" id="UP001381693"/>
    </source>
</evidence>